<dbReference type="Pfam" id="PF00094">
    <property type="entry name" value="VWD"/>
    <property type="match status" value="1"/>
</dbReference>
<evidence type="ECO:0000313" key="4">
    <source>
        <dbReference type="Proteomes" id="UP001497623"/>
    </source>
</evidence>
<keyword evidence="4" id="KW-1185">Reference proteome</keyword>
<reference evidence="3 4" key="1">
    <citation type="submission" date="2024-05" db="EMBL/GenBank/DDBJ databases">
        <authorList>
            <person name="Wallberg A."/>
        </authorList>
    </citation>
    <scope>NUCLEOTIDE SEQUENCE [LARGE SCALE GENOMIC DNA]</scope>
</reference>
<dbReference type="EMBL" id="CAXKWB010017152">
    <property type="protein sequence ID" value="CAL4118123.1"/>
    <property type="molecule type" value="Genomic_DNA"/>
</dbReference>
<dbReference type="Proteomes" id="UP001497623">
    <property type="component" value="Unassembled WGS sequence"/>
</dbReference>
<sequence>GRCDLYQNLNIKTFDNVDLEWRGRCQYKVVEQRVDNGLTEDFGVNIRLKNCDAHTKDTTACIYALEVWDGEKNKALLLDILLDSTSYHNLITNKTIEVKSSEVIFDEEWMVWVPTDGGIRIHGPTNIAIEYNHNRVHIWIPSSLKSGVNGICGTYDQHQSQDLVHRETGKVPENLFEYFKSWEKSECEPHNLQTQNPLLSATPAGVEKIERDCKLIVIKAQLEVKFVVMAEREERLTDNCVRDMFALTEEKKERHYEVHRKLLVQILKVWKRACISAGNFITTSSGIVHEESITTASGVTGCKSNEICINSGGQCQRSKCIGEIITGGCDGATCICCKVKVTQAPNKTQAIDAPDTGEKPKSDNASSAGAATGNGNGSDIINETDSEEAPKGTISDPNIVTQAPTKIQAIDAPDTGEKPQSANASSAGAATGNGNGADIINDTGAEDAPKGTIVNPNIDSRTLLSDETRYDDIYNQKNDRIPLHQNEFGSANFANEGLKNRNSQYFSPRNYGINEIPSPESIYSGNFALSQYEPSFGTHKAFNTQLGNAVRSDKMARKENYLRPSPMAVDREMNLLSLEESSLGEYMPFNNLLEDAVRSAALAREETYLRPSPLHNEIRPTLIESDNRLNDNHFNARRGRALTSQLGQSTFPETPESGNQRSLYNQIGNRTLYNLNYVDNNSLTTKINVNNRTDNTLSSQLHNTLFFNISFKHEMKNSTQEDKSVSSFYFNEAHKPEDAIPIKNVEKKLLPINYTFNEANLMIPELDKKNTLFLDLSNLGKNMPLNNQLENAVRIDTM</sequence>
<organism evidence="3 4">
    <name type="scientific">Meganyctiphanes norvegica</name>
    <name type="common">Northern krill</name>
    <name type="synonym">Thysanopoda norvegica</name>
    <dbReference type="NCBI Taxonomy" id="48144"/>
    <lineage>
        <taxon>Eukaryota</taxon>
        <taxon>Metazoa</taxon>
        <taxon>Ecdysozoa</taxon>
        <taxon>Arthropoda</taxon>
        <taxon>Crustacea</taxon>
        <taxon>Multicrustacea</taxon>
        <taxon>Malacostraca</taxon>
        <taxon>Eumalacostraca</taxon>
        <taxon>Eucarida</taxon>
        <taxon>Euphausiacea</taxon>
        <taxon>Euphausiidae</taxon>
        <taxon>Meganyctiphanes</taxon>
    </lineage>
</organism>
<feature type="domain" description="VWFD" evidence="2">
    <location>
        <begin position="1"/>
        <end position="191"/>
    </location>
</feature>
<protein>
    <recommendedName>
        <fullName evidence="2">VWFD domain-containing protein</fullName>
    </recommendedName>
</protein>
<dbReference type="PROSITE" id="PS51233">
    <property type="entry name" value="VWFD"/>
    <property type="match status" value="1"/>
</dbReference>
<comment type="caution">
    <text evidence="3">The sequence shown here is derived from an EMBL/GenBank/DDBJ whole genome shotgun (WGS) entry which is preliminary data.</text>
</comment>
<feature type="compositionally biased region" description="Polar residues" evidence="1">
    <location>
        <begin position="395"/>
        <end position="405"/>
    </location>
</feature>
<feature type="compositionally biased region" description="Low complexity" evidence="1">
    <location>
        <begin position="422"/>
        <end position="443"/>
    </location>
</feature>
<accession>A0AAV2R6A0</accession>
<evidence type="ECO:0000313" key="3">
    <source>
        <dbReference type="EMBL" id="CAL4118123.1"/>
    </source>
</evidence>
<evidence type="ECO:0000259" key="2">
    <source>
        <dbReference type="PROSITE" id="PS51233"/>
    </source>
</evidence>
<evidence type="ECO:0000256" key="1">
    <source>
        <dbReference type="SAM" id="MobiDB-lite"/>
    </source>
</evidence>
<dbReference type="SMART" id="SM00216">
    <property type="entry name" value="VWD"/>
    <property type="match status" value="1"/>
</dbReference>
<feature type="non-terminal residue" evidence="3">
    <location>
        <position position="1"/>
    </location>
</feature>
<dbReference type="InterPro" id="IPR001846">
    <property type="entry name" value="VWF_type-D"/>
</dbReference>
<gene>
    <name evidence="3" type="ORF">MNOR_LOCUS21369</name>
</gene>
<feature type="compositionally biased region" description="Low complexity" evidence="1">
    <location>
        <begin position="363"/>
        <end position="379"/>
    </location>
</feature>
<proteinExistence type="predicted"/>
<dbReference type="AlphaFoldDB" id="A0AAV2R6A0"/>
<name>A0AAV2R6A0_MEGNR</name>
<feature type="region of interest" description="Disordered" evidence="1">
    <location>
        <begin position="350"/>
        <end position="451"/>
    </location>
</feature>
<feature type="non-terminal residue" evidence="3">
    <location>
        <position position="798"/>
    </location>
</feature>